<dbReference type="PANTHER" id="PTHR30408:SF12">
    <property type="entry name" value="TYPE I RESTRICTION ENZYME MJAVIII SPECIFICITY SUBUNIT"/>
    <property type="match status" value="1"/>
</dbReference>
<dbReference type="GO" id="GO:0003677">
    <property type="term" value="F:DNA binding"/>
    <property type="evidence" value="ECO:0007669"/>
    <property type="project" value="UniProtKB-KW"/>
</dbReference>
<organism evidence="5 6">
    <name type="scientific">Lacrimispora amygdalina</name>
    <dbReference type="NCBI Taxonomy" id="253257"/>
    <lineage>
        <taxon>Bacteria</taxon>
        <taxon>Bacillati</taxon>
        <taxon>Bacillota</taxon>
        <taxon>Clostridia</taxon>
        <taxon>Lachnospirales</taxon>
        <taxon>Lachnospiraceae</taxon>
        <taxon>Lacrimispora</taxon>
    </lineage>
</organism>
<dbReference type="CDD" id="cd17267">
    <property type="entry name" value="RMtype1_S_EcoAO83I-TRD1-CR1_like"/>
    <property type="match status" value="1"/>
</dbReference>
<dbReference type="EMBL" id="QOHO01000016">
    <property type="protein sequence ID" value="RFZ79970.1"/>
    <property type="molecule type" value="Genomic_DNA"/>
</dbReference>
<feature type="domain" description="Type I restriction modification DNA specificity" evidence="4">
    <location>
        <begin position="174"/>
        <end position="340"/>
    </location>
</feature>
<keyword evidence="5" id="KW-0378">Hydrolase</keyword>
<evidence type="ECO:0000313" key="5">
    <source>
        <dbReference type="EMBL" id="RFZ79970.1"/>
    </source>
</evidence>
<protein>
    <submittedName>
        <fullName evidence="5">Restriction endonuclease subunit S</fullName>
    </submittedName>
</protein>
<dbReference type="InterPro" id="IPR052021">
    <property type="entry name" value="Type-I_RS_S_subunit"/>
</dbReference>
<dbReference type="GO" id="GO:0009307">
    <property type="term" value="P:DNA restriction-modification system"/>
    <property type="evidence" value="ECO:0007669"/>
    <property type="project" value="UniProtKB-KW"/>
</dbReference>
<reference evidence="5 6" key="1">
    <citation type="submission" date="2018-07" db="EMBL/GenBank/DDBJ databases">
        <title>New species, Clostridium PI-S10-A1B.</title>
        <authorList>
            <person name="Krishna G."/>
            <person name="Summeta K."/>
            <person name="Shikha S."/>
            <person name="Prabhu P.B."/>
            <person name="Suresh K."/>
        </authorList>
    </citation>
    <scope>NUCLEOTIDE SEQUENCE [LARGE SCALE GENOMIC DNA]</scope>
    <source>
        <strain evidence="5 6">PI-S10-A1B</strain>
    </source>
</reference>
<dbReference type="Proteomes" id="UP000260680">
    <property type="component" value="Unassembled WGS sequence"/>
</dbReference>
<dbReference type="GO" id="GO:0004519">
    <property type="term" value="F:endonuclease activity"/>
    <property type="evidence" value="ECO:0007669"/>
    <property type="project" value="UniProtKB-KW"/>
</dbReference>
<dbReference type="Pfam" id="PF01420">
    <property type="entry name" value="Methylase_S"/>
    <property type="match status" value="2"/>
</dbReference>
<evidence type="ECO:0000313" key="6">
    <source>
        <dbReference type="Proteomes" id="UP000260680"/>
    </source>
</evidence>
<keyword evidence="5" id="KW-0255">Endonuclease</keyword>
<proteinExistence type="inferred from homology"/>
<dbReference type="SUPFAM" id="SSF116734">
    <property type="entry name" value="DNA methylase specificity domain"/>
    <property type="match status" value="2"/>
</dbReference>
<dbReference type="PANTHER" id="PTHR30408">
    <property type="entry name" value="TYPE-1 RESTRICTION ENZYME ECOKI SPECIFICITY PROTEIN"/>
    <property type="match status" value="1"/>
</dbReference>
<accession>A0A3E2NGE1</accession>
<dbReference type="InterPro" id="IPR000055">
    <property type="entry name" value="Restrct_endonuc_typeI_TRD"/>
</dbReference>
<evidence type="ECO:0000256" key="2">
    <source>
        <dbReference type="ARBA" id="ARBA00022747"/>
    </source>
</evidence>
<dbReference type="AlphaFoldDB" id="A0A3E2NGE1"/>
<evidence type="ECO:0000256" key="1">
    <source>
        <dbReference type="ARBA" id="ARBA00010923"/>
    </source>
</evidence>
<name>A0A3E2NGE1_9FIRM</name>
<comment type="caution">
    <text evidence="5">The sequence shown here is derived from an EMBL/GenBank/DDBJ whole genome shotgun (WGS) entry which is preliminary data.</text>
</comment>
<keyword evidence="2" id="KW-0680">Restriction system</keyword>
<evidence type="ECO:0000256" key="3">
    <source>
        <dbReference type="ARBA" id="ARBA00023125"/>
    </source>
</evidence>
<dbReference type="OrthoDB" id="9811611at2"/>
<gene>
    <name evidence="5" type="ORF">DS742_05790</name>
</gene>
<keyword evidence="5" id="KW-0540">Nuclease</keyword>
<feature type="domain" description="Type I restriction modification DNA specificity" evidence="4">
    <location>
        <begin position="3"/>
        <end position="157"/>
    </location>
</feature>
<sequence>MPEWIECTLGDLVTFQRGHDLPKSQMQQGQYPVVGSNGIIGFHNKYTTNEPSITIGRSGNVGKPFIYYGKTWSHNTTLYVKDYKGNDPIFVFYFLKTLDLANYAGGSAVPTLNRNHIHTLPICVPKSVEQQKKIGIFLKKLDEKIKTNESINNNLEQQAQAIFANEFLSLQSLPDGWKQASLIDIADYLNGLAMQKHRPSANEIGIPVLKIKELRQGCCDDNSELCSPSIKSDYIIHDGDVIFSWSGSLLVDFWCGGFCGLNQHLFKVSSIKYDKWFYYAWTKHHLDRFIAVAADKATTMGHIKRDELAKAEVLIPNEADYKRIGALLQPIYDLIISNRIENKKLAETRDSLLPKLMSGEIDMSEVDYE</sequence>
<dbReference type="InterPro" id="IPR044946">
    <property type="entry name" value="Restrct_endonuc_typeI_TRD_sf"/>
</dbReference>
<dbReference type="RefSeq" id="WP_117416063.1">
    <property type="nucleotide sequence ID" value="NZ_QOHO01000016.1"/>
</dbReference>
<keyword evidence="3" id="KW-0238">DNA-binding</keyword>
<comment type="similarity">
    <text evidence="1">Belongs to the type-I restriction system S methylase family.</text>
</comment>
<dbReference type="Gene3D" id="3.90.220.20">
    <property type="entry name" value="DNA methylase specificity domains"/>
    <property type="match status" value="2"/>
</dbReference>
<evidence type="ECO:0000259" key="4">
    <source>
        <dbReference type="Pfam" id="PF01420"/>
    </source>
</evidence>